<feature type="region of interest" description="Disordered" evidence="1">
    <location>
        <begin position="621"/>
        <end position="641"/>
    </location>
</feature>
<dbReference type="Proteomes" id="UP000198825">
    <property type="component" value="Chromosome I"/>
</dbReference>
<sequence length="951" mass="97691">MAGGSALLKKRPLVLGAVALVLALALAALLVTKPWAGTKTRDDVAAPAAGDRVLQSVDVTMQGDGSLTRVGDTVVIARASGGQADSYSTTYDPTKVVDQLPVRILTSYQTDKGSGTDLDDLEGYTGRVSINLSVQNLTVRPQEITYDSAGRSRTATAQVGAPLTVVASAALPGIDPATVVTASTDATTAPGEDAGSTNGVLSRSTDGTTQVQWASILAPPQLSPTATFRVVLDAKDLVVPTLDVSVQPGLVTDPSVGALIDSAFNPKNSSELALETRTIKLIGDVNDVLGRASGTISGVRKTLDASSETLGTKTVQSLTEDTKTISTSLKTSSEDIDALGDDLKGSLTTTQSATLQRMSETVSGLQDLIGDTSAPAPSVSTSGTGCATTVKASGGDGVYGNLLRVTAQLEAYAASTEACKTELQGSITSTIGTVNTDGTAADCADTDTSVVCSLQRAQTQFTDAVDQVNDSVDRAQAAATVLDPGTAGGSAAQLQQVSNRLAALVDGLLGDEASSDEGKALQGRVDVTRLAIIEQALAAATDTTPADGQPSLATVDATLGRVTTALQQINTTATTNLTELGATSTQNAALAAQLCTLGTAGRLTQVEVNALRGYLTATRCEGADETDPATAPTPPPGGRSMAARLDAQETAWRTLRDQTSADGTLLTELAASRTSLGAVVDRLDEARTSLADDRTTLADVLGDINDARKEADDTAEDLTSLSDHVTGVEGRYSAAQSALTAALTDAKTAASTAQAVDLQQEIKDVAAQGVQSNEDLEKAFTSSSQGLAAAADELRDGTARTLKQQQSELASSERESEEELSSRTEAGLRTIAGSVGSATRDIDSTRTTLTADLNNVLLDLGNPDQPGKGLLGTLGKSARAADSADYQLGLASDTVSSYSSVRSQEVDGILLRQAQAEAALQRQAELPAFATELPSNVQHRTVYLFHLGGDR</sequence>
<organism evidence="2 3">
    <name type="scientific">Microlunatus sagamiharensis</name>
    <dbReference type="NCBI Taxonomy" id="546874"/>
    <lineage>
        <taxon>Bacteria</taxon>
        <taxon>Bacillati</taxon>
        <taxon>Actinomycetota</taxon>
        <taxon>Actinomycetes</taxon>
        <taxon>Propionibacteriales</taxon>
        <taxon>Propionibacteriaceae</taxon>
        <taxon>Microlunatus</taxon>
    </lineage>
</organism>
<proteinExistence type="predicted"/>
<evidence type="ECO:0000313" key="2">
    <source>
        <dbReference type="EMBL" id="SDU98896.1"/>
    </source>
</evidence>
<dbReference type="RefSeq" id="WP_157719994.1">
    <property type="nucleotide sequence ID" value="NZ_LT629799.1"/>
</dbReference>
<evidence type="ECO:0000313" key="3">
    <source>
        <dbReference type="Proteomes" id="UP000198825"/>
    </source>
</evidence>
<reference evidence="3" key="1">
    <citation type="submission" date="2016-10" db="EMBL/GenBank/DDBJ databases">
        <authorList>
            <person name="Varghese N."/>
            <person name="Submissions S."/>
        </authorList>
    </citation>
    <scope>NUCLEOTIDE SEQUENCE [LARGE SCALE GENOMIC DNA]</scope>
    <source>
        <strain evidence="3">DSM 21743</strain>
    </source>
</reference>
<name>A0A1H2N297_9ACTN</name>
<accession>A0A1H2N297</accession>
<dbReference type="STRING" id="546874.SAMN04488544_3072"/>
<evidence type="ECO:0000256" key="1">
    <source>
        <dbReference type="SAM" id="MobiDB-lite"/>
    </source>
</evidence>
<dbReference type="OrthoDB" id="3268261at2"/>
<dbReference type="AlphaFoldDB" id="A0A1H2N297"/>
<gene>
    <name evidence="2" type="ORF">SAMN04488544_3072</name>
</gene>
<keyword evidence="3" id="KW-1185">Reference proteome</keyword>
<protein>
    <submittedName>
        <fullName evidence="2">Uncharacterized protein</fullName>
    </submittedName>
</protein>
<dbReference type="EMBL" id="LT629799">
    <property type="protein sequence ID" value="SDU98896.1"/>
    <property type="molecule type" value="Genomic_DNA"/>
</dbReference>
<feature type="region of interest" description="Disordered" evidence="1">
    <location>
        <begin position="804"/>
        <end position="825"/>
    </location>
</feature>